<dbReference type="RefSeq" id="WP_125485811.1">
    <property type="nucleotide sequence ID" value="NZ_RSDW01000001.1"/>
</dbReference>
<evidence type="ECO:0000313" key="3">
    <source>
        <dbReference type="Proteomes" id="UP000269669"/>
    </source>
</evidence>
<evidence type="ECO:0000256" key="1">
    <source>
        <dbReference type="SAM" id="MobiDB-lite"/>
    </source>
</evidence>
<organism evidence="2 3">
    <name type="scientific">Edaphobacter aggregans</name>
    <dbReference type="NCBI Taxonomy" id="570835"/>
    <lineage>
        <taxon>Bacteria</taxon>
        <taxon>Pseudomonadati</taxon>
        <taxon>Acidobacteriota</taxon>
        <taxon>Terriglobia</taxon>
        <taxon>Terriglobales</taxon>
        <taxon>Acidobacteriaceae</taxon>
        <taxon>Edaphobacter</taxon>
    </lineage>
</organism>
<reference evidence="2 3" key="1">
    <citation type="submission" date="2018-12" db="EMBL/GenBank/DDBJ databases">
        <title>Sequencing of bacterial isolates from soil warming experiment in Harvard Forest, Massachusetts, USA.</title>
        <authorList>
            <person name="Deangelis K."/>
        </authorList>
    </citation>
    <scope>NUCLEOTIDE SEQUENCE [LARGE SCALE GENOMIC DNA]</scope>
    <source>
        <strain evidence="2 3">EB153</strain>
    </source>
</reference>
<dbReference type="EMBL" id="RSDW01000001">
    <property type="protein sequence ID" value="RSL17310.1"/>
    <property type="molecule type" value="Genomic_DNA"/>
</dbReference>
<name>A0A3R9R3V3_9BACT</name>
<dbReference type="OrthoDB" id="9956884at2"/>
<feature type="region of interest" description="Disordered" evidence="1">
    <location>
        <begin position="74"/>
        <end position="98"/>
    </location>
</feature>
<dbReference type="AlphaFoldDB" id="A0A3R9R3V3"/>
<evidence type="ECO:0000313" key="2">
    <source>
        <dbReference type="EMBL" id="RSL17310.1"/>
    </source>
</evidence>
<comment type="caution">
    <text evidence="2">The sequence shown here is derived from an EMBL/GenBank/DDBJ whole genome shotgun (WGS) entry which is preliminary data.</text>
</comment>
<dbReference type="Proteomes" id="UP000269669">
    <property type="component" value="Unassembled WGS sequence"/>
</dbReference>
<keyword evidence="3" id="KW-1185">Reference proteome</keyword>
<protein>
    <submittedName>
        <fullName evidence="2">Uncharacterized protein</fullName>
    </submittedName>
</protein>
<sequence>MKCPSKVADLKPIWRMVFPIALLALVLGTTLGEVWHHHANSLPDTCPICQMSHQAIEPPLAGARAYILIPTGPGPEPQNYDFTPSPAAQHIPVRGPPA</sequence>
<proteinExistence type="predicted"/>
<gene>
    <name evidence="2" type="ORF">EDE15_2840</name>
</gene>
<accession>A0A3R9R3V3</accession>